<feature type="compositionally biased region" description="Pro residues" evidence="1">
    <location>
        <begin position="29"/>
        <end position="41"/>
    </location>
</feature>
<keyword evidence="4" id="KW-1185">Reference proteome</keyword>
<dbReference type="Proteomes" id="UP001596306">
    <property type="component" value="Unassembled WGS sequence"/>
</dbReference>
<dbReference type="EMBL" id="JBHSTP010000002">
    <property type="protein sequence ID" value="MFC6356000.1"/>
    <property type="molecule type" value="Genomic_DNA"/>
</dbReference>
<proteinExistence type="predicted"/>
<accession>A0ABW1VEV2</accession>
<feature type="compositionally biased region" description="Low complexity" evidence="1">
    <location>
        <begin position="42"/>
        <end position="51"/>
    </location>
</feature>
<reference evidence="4" key="1">
    <citation type="journal article" date="2019" name="Int. J. Syst. Evol. Microbiol.">
        <title>The Global Catalogue of Microorganisms (GCM) 10K type strain sequencing project: providing services to taxonomists for standard genome sequencing and annotation.</title>
        <authorList>
            <consortium name="The Broad Institute Genomics Platform"/>
            <consortium name="The Broad Institute Genome Sequencing Center for Infectious Disease"/>
            <person name="Wu L."/>
            <person name="Ma J."/>
        </authorList>
    </citation>
    <scope>NUCLEOTIDE SEQUENCE [LARGE SCALE GENOMIC DNA]</scope>
    <source>
        <strain evidence="4">CCUG 43304</strain>
    </source>
</reference>
<sequence length="127" mass="13513">MTFPNPETATAHVITPTHTGSSEDAPTGPAIPAPTPTPSPPTALGTPTTHPTPSVHVRAAITWLAIFPLVAVGMTLLGPVTDTWHPVLRALVLTLIVVPIAVYLVVPRLFAGYGEITRRRMARRMRA</sequence>
<feature type="region of interest" description="Disordered" evidence="1">
    <location>
        <begin position="1"/>
        <end position="51"/>
    </location>
</feature>
<keyword evidence="2" id="KW-1133">Transmembrane helix</keyword>
<gene>
    <name evidence="3" type="ORF">ACFQB0_07765</name>
</gene>
<name>A0ABW1VEV2_9MICO</name>
<feature type="transmembrane region" description="Helical" evidence="2">
    <location>
        <begin position="60"/>
        <end position="81"/>
    </location>
</feature>
<comment type="caution">
    <text evidence="3">The sequence shown here is derived from an EMBL/GenBank/DDBJ whole genome shotgun (WGS) entry which is preliminary data.</text>
</comment>
<keyword evidence="2" id="KW-0812">Transmembrane</keyword>
<evidence type="ECO:0000256" key="1">
    <source>
        <dbReference type="SAM" id="MobiDB-lite"/>
    </source>
</evidence>
<keyword evidence="2" id="KW-0472">Membrane</keyword>
<evidence type="ECO:0000313" key="3">
    <source>
        <dbReference type="EMBL" id="MFC6356000.1"/>
    </source>
</evidence>
<evidence type="ECO:0000313" key="4">
    <source>
        <dbReference type="Proteomes" id="UP001596306"/>
    </source>
</evidence>
<feature type="transmembrane region" description="Helical" evidence="2">
    <location>
        <begin position="87"/>
        <end position="111"/>
    </location>
</feature>
<organism evidence="3 4">
    <name type="scientific">Luethyella okanaganae</name>
    <dbReference type="NCBI Taxonomy" id="69372"/>
    <lineage>
        <taxon>Bacteria</taxon>
        <taxon>Bacillati</taxon>
        <taxon>Actinomycetota</taxon>
        <taxon>Actinomycetes</taxon>
        <taxon>Micrococcales</taxon>
        <taxon>Microbacteriaceae</taxon>
        <taxon>Luethyella</taxon>
    </lineage>
</organism>
<evidence type="ECO:0000256" key="2">
    <source>
        <dbReference type="SAM" id="Phobius"/>
    </source>
</evidence>
<protein>
    <submittedName>
        <fullName evidence="3">Uncharacterized protein</fullName>
    </submittedName>
</protein>
<dbReference type="RefSeq" id="WP_386729812.1">
    <property type="nucleotide sequence ID" value="NZ_JBHSTP010000002.1"/>
</dbReference>